<dbReference type="AlphaFoldDB" id="A0AAJ1RBB2"/>
<dbReference type="RefSeq" id="WP_214590110.1">
    <property type="nucleotide sequence ID" value="NZ_JAUHGV010000040.1"/>
</dbReference>
<evidence type="ECO:0000313" key="1">
    <source>
        <dbReference type="EMBL" id="MDN4014903.1"/>
    </source>
</evidence>
<dbReference type="EMBL" id="JAUHGV010000040">
    <property type="protein sequence ID" value="MDN4014903.1"/>
    <property type="molecule type" value="Genomic_DNA"/>
</dbReference>
<gene>
    <name evidence="1" type="ORF">QX233_20750</name>
</gene>
<sequence>MPDTSYYINDQSRKSLFDYITSINGKLIPDIHYDEAEFVFIESSEQFLDFIKNNTVRFFIISKDFSEQELVIKKNRFIEKPTYHIVQRVGGPYIDLALYRGFAQHSTIKYKRTDLGYYPKFLDREDLSIEHITNNNVKIFYSKLVKFLKGRCDLKQVNGKKYYVDKDIEINQNLNTH</sequence>
<comment type="caution">
    <text evidence="1">The sequence shown here is derived from an EMBL/GenBank/DDBJ whole genome shotgun (WGS) entry which is preliminary data.</text>
</comment>
<organism evidence="1 2">
    <name type="scientific">Chryseobacterium gambrini</name>
    <dbReference type="NCBI Taxonomy" id="373672"/>
    <lineage>
        <taxon>Bacteria</taxon>
        <taxon>Pseudomonadati</taxon>
        <taxon>Bacteroidota</taxon>
        <taxon>Flavobacteriia</taxon>
        <taxon>Flavobacteriales</taxon>
        <taxon>Weeksellaceae</taxon>
        <taxon>Chryseobacterium group</taxon>
        <taxon>Chryseobacterium</taxon>
    </lineage>
</organism>
<accession>A0AAJ1RBB2</accession>
<name>A0AAJ1RBB2_9FLAO</name>
<evidence type="ECO:0000313" key="2">
    <source>
        <dbReference type="Proteomes" id="UP001225933"/>
    </source>
</evidence>
<protein>
    <submittedName>
        <fullName evidence="1">Uncharacterized protein</fullName>
    </submittedName>
</protein>
<proteinExistence type="predicted"/>
<reference evidence="1" key="1">
    <citation type="submission" date="2023-06" db="EMBL/GenBank/DDBJ databases">
        <title>Two Chryseobacterium gambrini strains from China.</title>
        <authorList>
            <person name="Zeng J."/>
            <person name="Wu Y."/>
        </authorList>
    </citation>
    <scope>NUCLEOTIDE SEQUENCE</scope>
    <source>
        <strain evidence="1">SQ219</strain>
    </source>
</reference>
<dbReference type="Proteomes" id="UP001225933">
    <property type="component" value="Unassembled WGS sequence"/>
</dbReference>